<dbReference type="PANTHER" id="PTHR13408">
    <property type="entry name" value="DNA-DIRECTED RNA POLYMERASE III"/>
    <property type="match status" value="1"/>
</dbReference>
<evidence type="ECO:0000256" key="1">
    <source>
        <dbReference type="ARBA" id="ARBA00004123"/>
    </source>
</evidence>
<accession>A0A8E2JEP8</accession>
<feature type="compositionally biased region" description="Polar residues" evidence="5">
    <location>
        <begin position="565"/>
        <end position="577"/>
    </location>
</feature>
<feature type="region of interest" description="Disordered" evidence="5">
    <location>
        <begin position="488"/>
        <end position="510"/>
    </location>
</feature>
<dbReference type="AlphaFoldDB" id="A0A8E2JEP8"/>
<feature type="compositionally biased region" description="Basic and acidic residues" evidence="5">
    <location>
        <begin position="465"/>
        <end position="475"/>
    </location>
</feature>
<feature type="compositionally biased region" description="Acidic residues" evidence="5">
    <location>
        <begin position="264"/>
        <end position="276"/>
    </location>
</feature>
<organism evidence="6 7">
    <name type="scientific">Lepidopterella palustris CBS 459.81</name>
    <dbReference type="NCBI Taxonomy" id="1314670"/>
    <lineage>
        <taxon>Eukaryota</taxon>
        <taxon>Fungi</taxon>
        <taxon>Dikarya</taxon>
        <taxon>Ascomycota</taxon>
        <taxon>Pezizomycotina</taxon>
        <taxon>Dothideomycetes</taxon>
        <taxon>Pleosporomycetidae</taxon>
        <taxon>Mytilinidiales</taxon>
        <taxon>Argynnaceae</taxon>
        <taxon>Lepidopterella</taxon>
    </lineage>
</organism>
<dbReference type="GO" id="GO:0003677">
    <property type="term" value="F:DNA binding"/>
    <property type="evidence" value="ECO:0007669"/>
    <property type="project" value="InterPro"/>
</dbReference>
<dbReference type="PANTHER" id="PTHR13408:SF0">
    <property type="entry name" value="DNA-DIRECTED RNA POLYMERASE III SUBUNIT RPC4"/>
    <property type="match status" value="1"/>
</dbReference>
<evidence type="ECO:0000256" key="5">
    <source>
        <dbReference type="SAM" id="MobiDB-lite"/>
    </source>
</evidence>
<name>A0A8E2JEP8_9PEZI</name>
<feature type="compositionally biased region" description="Basic and acidic residues" evidence="5">
    <location>
        <begin position="144"/>
        <end position="190"/>
    </location>
</feature>
<dbReference type="EMBL" id="KV744995">
    <property type="protein sequence ID" value="OCK79637.1"/>
    <property type="molecule type" value="Genomic_DNA"/>
</dbReference>
<evidence type="ECO:0000256" key="3">
    <source>
        <dbReference type="ARBA" id="ARBA00023163"/>
    </source>
</evidence>
<feature type="compositionally biased region" description="Polar residues" evidence="5">
    <location>
        <begin position="451"/>
        <end position="463"/>
    </location>
</feature>
<feature type="region of interest" description="Disordered" evidence="5">
    <location>
        <begin position="384"/>
        <end position="475"/>
    </location>
</feature>
<feature type="compositionally biased region" description="Basic and acidic residues" evidence="5">
    <location>
        <begin position="237"/>
        <end position="252"/>
    </location>
</feature>
<dbReference type="Pfam" id="PF05132">
    <property type="entry name" value="RNA_pol_Rpc4"/>
    <property type="match status" value="1"/>
</dbReference>
<sequence length="658" mass="71282">MPPRGRPRGGVRGRGRGRGASTVAENPAQPTEESESSALPVETTGTASNPDPIGHSDTEGGIKITHADNSMPDAPESQPEASAGQPTQPSTNPAPSRPPVQRLDSLKNSTVGASRSASPTSRGTSSARGKKPLTRQPVFKGRRSKEEREALAQETLERERERRAEREAETRRINRGFGRGEWRGRGDRGRGRGGYMRDNVPVSGPFSLGRSTAGNEASRRVPTTSTSGGSGSRPRVKREMHGRYDVEEEQLRRSLGIVVKQEADDGGDISSDDDDPMLGPRKDIDQIEAVDNSDDDGEEEGLADKRKKSNGPPLMLPIRIPRKEHHERVIGINTEASSAASAKILKQAEKKGDSSSLEAIESVTRKGKAKVKDVEITDIRRPYKGMWQDPDSEDGVIRIKDEPVSDDEVITVPESIAIGAGDSTQNEALKQTGSSPEAEKKPHKGKGRQGGRSSMYDSNPSLQTEEERQEWSRHQFDLSEIRRELGQTAPAPATAAADQDGDTPMEDGEMKPLDIKADRVYLFQFPPIVPDLWATVVKKEPQDEAAPIITAADQTPIKVEDGESKSASNVSQSSGPTLASGRAGKLRIHESGRATLNWGGTSLELKMGINPHFLQDTVVTRITPENQRVGPGDEGEALGFGQVRGKFVVTPDWYEIVG</sequence>
<feature type="region of interest" description="Disordered" evidence="5">
    <location>
        <begin position="1"/>
        <end position="317"/>
    </location>
</feature>
<keyword evidence="2" id="KW-0240">DNA-directed RNA polymerase</keyword>
<evidence type="ECO:0000313" key="7">
    <source>
        <dbReference type="Proteomes" id="UP000250266"/>
    </source>
</evidence>
<keyword evidence="3" id="KW-0804">Transcription</keyword>
<evidence type="ECO:0000313" key="6">
    <source>
        <dbReference type="EMBL" id="OCK79637.1"/>
    </source>
</evidence>
<dbReference type="GO" id="GO:0005666">
    <property type="term" value="C:RNA polymerase III complex"/>
    <property type="evidence" value="ECO:0007669"/>
    <property type="project" value="InterPro"/>
</dbReference>
<keyword evidence="7" id="KW-1185">Reference proteome</keyword>
<evidence type="ECO:0008006" key="8">
    <source>
        <dbReference type="Google" id="ProtNLM"/>
    </source>
</evidence>
<evidence type="ECO:0000256" key="4">
    <source>
        <dbReference type="ARBA" id="ARBA00023242"/>
    </source>
</evidence>
<proteinExistence type="predicted"/>
<feature type="compositionally biased region" description="Basic residues" evidence="5">
    <location>
        <begin position="1"/>
        <end position="17"/>
    </location>
</feature>
<dbReference type="InterPro" id="IPR007811">
    <property type="entry name" value="RPC4"/>
</dbReference>
<protein>
    <recommendedName>
        <fullName evidence="8">DNA-directed RNA polymerase III RPC4</fullName>
    </recommendedName>
</protein>
<feature type="region of interest" description="Disordered" evidence="5">
    <location>
        <begin position="561"/>
        <end position="583"/>
    </location>
</feature>
<feature type="compositionally biased region" description="Polar residues" evidence="5">
    <location>
        <begin position="84"/>
        <end position="94"/>
    </location>
</feature>
<dbReference type="Proteomes" id="UP000250266">
    <property type="component" value="Unassembled WGS sequence"/>
</dbReference>
<dbReference type="GO" id="GO:0042797">
    <property type="term" value="P:tRNA transcription by RNA polymerase III"/>
    <property type="evidence" value="ECO:0007669"/>
    <property type="project" value="TreeGrafter"/>
</dbReference>
<feature type="compositionally biased region" description="Low complexity" evidence="5">
    <location>
        <begin position="488"/>
        <end position="498"/>
    </location>
</feature>
<dbReference type="OrthoDB" id="5836119at2759"/>
<keyword evidence="4" id="KW-0539">Nucleus</keyword>
<feature type="compositionally biased region" description="Acidic residues" evidence="5">
    <location>
        <begin position="286"/>
        <end position="301"/>
    </location>
</feature>
<feature type="compositionally biased region" description="Polar residues" evidence="5">
    <location>
        <begin position="422"/>
        <end position="435"/>
    </location>
</feature>
<comment type="subcellular location">
    <subcellularLocation>
        <location evidence="1">Nucleus</location>
    </subcellularLocation>
</comment>
<gene>
    <name evidence="6" type="ORF">K432DRAFT_354545</name>
</gene>
<reference evidence="6 7" key="1">
    <citation type="journal article" date="2016" name="Nat. Commun.">
        <title>Ectomycorrhizal ecology is imprinted in the genome of the dominant symbiotic fungus Cenococcum geophilum.</title>
        <authorList>
            <consortium name="DOE Joint Genome Institute"/>
            <person name="Peter M."/>
            <person name="Kohler A."/>
            <person name="Ohm R.A."/>
            <person name="Kuo A."/>
            <person name="Krutzmann J."/>
            <person name="Morin E."/>
            <person name="Arend M."/>
            <person name="Barry K.W."/>
            <person name="Binder M."/>
            <person name="Choi C."/>
            <person name="Clum A."/>
            <person name="Copeland A."/>
            <person name="Grisel N."/>
            <person name="Haridas S."/>
            <person name="Kipfer T."/>
            <person name="LaButti K."/>
            <person name="Lindquist E."/>
            <person name="Lipzen A."/>
            <person name="Maire R."/>
            <person name="Meier B."/>
            <person name="Mihaltcheva S."/>
            <person name="Molinier V."/>
            <person name="Murat C."/>
            <person name="Poggeler S."/>
            <person name="Quandt C.A."/>
            <person name="Sperisen C."/>
            <person name="Tritt A."/>
            <person name="Tisserant E."/>
            <person name="Crous P.W."/>
            <person name="Henrissat B."/>
            <person name="Nehls U."/>
            <person name="Egli S."/>
            <person name="Spatafora J.W."/>
            <person name="Grigoriev I.V."/>
            <person name="Martin F.M."/>
        </authorList>
    </citation>
    <scope>NUCLEOTIDE SEQUENCE [LARGE SCALE GENOMIC DNA]</scope>
    <source>
        <strain evidence="6 7">CBS 459.81</strain>
    </source>
</reference>
<feature type="compositionally biased region" description="Polar residues" evidence="5">
    <location>
        <begin position="106"/>
        <end position="127"/>
    </location>
</feature>
<evidence type="ECO:0000256" key="2">
    <source>
        <dbReference type="ARBA" id="ARBA00022478"/>
    </source>
</evidence>